<name>A0A7W6JEW7_9CAUL</name>
<dbReference type="RefSeq" id="WP_183204025.1">
    <property type="nucleotide sequence ID" value="NZ_BAAAER010000001.1"/>
</dbReference>
<evidence type="ECO:0000313" key="3">
    <source>
        <dbReference type="Proteomes" id="UP000529946"/>
    </source>
</evidence>
<evidence type="ECO:0000256" key="1">
    <source>
        <dbReference type="SAM" id="SignalP"/>
    </source>
</evidence>
<proteinExistence type="predicted"/>
<dbReference type="EMBL" id="JACIDM010000002">
    <property type="protein sequence ID" value="MBB4082872.1"/>
    <property type="molecule type" value="Genomic_DNA"/>
</dbReference>
<sequence length="240" mass="25831">MKMLVAVAAATLLATPALAQDQTEINEIVVTGSRMQRPYEVAPPVVPVVTVARRADNLIVSIWAVNDTREAAGRRDELMRTLRSMARAAQNEPDIALSIQVDGQLVAFNEDMVSSLTLGVDDDRSDTSTASLIVKTPIRPGDTLDSASGRIVQFVARIDKAGRSLVNINGGWQLSIVNPAQYRPAVVEAIAADARRTTAMFGPDYAVEVEGMANNLTWVQSGPLDLALFIPYSMSVTPKP</sequence>
<feature type="signal peptide" evidence="1">
    <location>
        <begin position="1"/>
        <end position="19"/>
    </location>
</feature>
<feature type="chain" id="PRO_5031190218" description="DUF541 domain-containing protein" evidence="1">
    <location>
        <begin position="20"/>
        <end position="240"/>
    </location>
</feature>
<accession>A0A7W6JEW7</accession>
<dbReference type="AlphaFoldDB" id="A0A7W6JEW7"/>
<organism evidence="2 3">
    <name type="scientific">Brevundimonas lenta</name>
    <dbReference type="NCBI Taxonomy" id="424796"/>
    <lineage>
        <taxon>Bacteria</taxon>
        <taxon>Pseudomonadati</taxon>
        <taxon>Pseudomonadota</taxon>
        <taxon>Alphaproteobacteria</taxon>
        <taxon>Caulobacterales</taxon>
        <taxon>Caulobacteraceae</taxon>
        <taxon>Brevundimonas</taxon>
    </lineage>
</organism>
<protein>
    <recommendedName>
        <fullName evidence="4">DUF541 domain-containing protein</fullName>
    </recommendedName>
</protein>
<gene>
    <name evidence="2" type="ORF">GGR12_001738</name>
</gene>
<keyword evidence="3" id="KW-1185">Reference proteome</keyword>
<evidence type="ECO:0008006" key="4">
    <source>
        <dbReference type="Google" id="ProtNLM"/>
    </source>
</evidence>
<reference evidence="2 3" key="1">
    <citation type="submission" date="2020-08" db="EMBL/GenBank/DDBJ databases">
        <title>Genomic Encyclopedia of Type Strains, Phase IV (KMG-IV): sequencing the most valuable type-strain genomes for metagenomic binning, comparative biology and taxonomic classification.</title>
        <authorList>
            <person name="Goeker M."/>
        </authorList>
    </citation>
    <scope>NUCLEOTIDE SEQUENCE [LARGE SCALE GENOMIC DNA]</scope>
    <source>
        <strain evidence="2 3">DSM 23960</strain>
    </source>
</reference>
<keyword evidence="1" id="KW-0732">Signal</keyword>
<dbReference type="Proteomes" id="UP000529946">
    <property type="component" value="Unassembled WGS sequence"/>
</dbReference>
<evidence type="ECO:0000313" key="2">
    <source>
        <dbReference type="EMBL" id="MBB4082872.1"/>
    </source>
</evidence>
<comment type="caution">
    <text evidence="2">The sequence shown here is derived from an EMBL/GenBank/DDBJ whole genome shotgun (WGS) entry which is preliminary data.</text>
</comment>